<comment type="caution">
    <text evidence="1">The sequence shown here is derived from an EMBL/GenBank/DDBJ whole genome shotgun (WGS) entry which is preliminary data.</text>
</comment>
<evidence type="ECO:0000313" key="1">
    <source>
        <dbReference type="EMBL" id="RFZ94397.1"/>
    </source>
</evidence>
<reference evidence="1 2" key="1">
    <citation type="submission" date="2018-08" db="EMBL/GenBank/DDBJ databases">
        <title>Mucilaginibacter sp. MYSH2.</title>
        <authorList>
            <person name="Seo T."/>
        </authorList>
    </citation>
    <scope>NUCLEOTIDE SEQUENCE [LARGE SCALE GENOMIC DNA]</scope>
    <source>
        <strain evidence="1 2">MYSH2</strain>
    </source>
</reference>
<name>A0A372NXZ3_9SPHI</name>
<dbReference type="Gene3D" id="3.30.460.40">
    <property type="match status" value="1"/>
</dbReference>
<dbReference type="SUPFAM" id="SSF81301">
    <property type="entry name" value="Nucleotidyltransferase"/>
    <property type="match status" value="1"/>
</dbReference>
<dbReference type="OrthoDB" id="121150at2"/>
<dbReference type="RefSeq" id="WP_117389960.1">
    <property type="nucleotide sequence ID" value="NZ_QWDC01000001.1"/>
</dbReference>
<evidence type="ECO:0000313" key="2">
    <source>
        <dbReference type="Proteomes" id="UP000264217"/>
    </source>
</evidence>
<dbReference type="Proteomes" id="UP000264217">
    <property type="component" value="Unassembled WGS sequence"/>
</dbReference>
<dbReference type="InterPro" id="IPR043519">
    <property type="entry name" value="NT_sf"/>
</dbReference>
<accession>A0A372NXZ3</accession>
<proteinExistence type="predicted"/>
<dbReference type="EMBL" id="QWDC01000001">
    <property type="protein sequence ID" value="RFZ94397.1"/>
    <property type="molecule type" value="Genomic_DNA"/>
</dbReference>
<dbReference type="AlphaFoldDB" id="A0A372NXZ3"/>
<organism evidence="1 2">
    <name type="scientific">Mucilaginibacter conchicola</name>
    <dbReference type="NCBI Taxonomy" id="2303333"/>
    <lineage>
        <taxon>Bacteria</taxon>
        <taxon>Pseudomonadati</taxon>
        <taxon>Bacteroidota</taxon>
        <taxon>Sphingobacteriia</taxon>
        <taxon>Sphingobacteriales</taxon>
        <taxon>Sphingobacteriaceae</taxon>
        <taxon>Mucilaginibacter</taxon>
    </lineage>
</organism>
<dbReference type="Pfam" id="PF09970">
    <property type="entry name" value="DUF2204"/>
    <property type="match status" value="1"/>
</dbReference>
<keyword evidence="2" id="KW-1185">Reference proteome</keyword>
<evidence type="ECO:0008006" key="3">
    <source>
        <dbReference type="Google" id="ProtNLM"/>
    </source>
</evidence>
<gene>
    <name evidence="1" type="ORF">D0C36_02255</name>
</gene>
<sequence>MDIFDEEILAFWAALQKHEVKYIMVGGYAINLHGYHRFTGDMDIWLEDDIKNRKKLRQAFIDCGMPDYAMIETMQFIVGWTAFHLNNGLELDIMTEMKGLEAYSFDECLTMASIADIDGVEVPFLHLNQLIDNKKVINRPKDQNDVIALEQIQKLRNGNNSAD</sequence>
<protein>
    <recommendedName>
        <fullName evidence="3">Nucleotidyltransferase family protein</fullName>
    </recommendedName>
</protein>
<dbReference type="InterPro" id="IPR018700">
    <property type="entry name" value="DUF2204"/>
</dbReference>